<feature type="transmembrane region" description="Helical" evidence="1">
    <location>
        <begin position="6"/>
        <end position="24"/>
    </location>
</feature>
<organism evidence="2 3">
    <name type="scientific">Rhodoferax saidenbachensis</name>
    <dbReference type="NCBI Taxonomy" id="1484693"/>
    <lineage>
        <taxon>Bacteria</taxon>
        <taxon>Pseudomonadati</taxon>
        <taxon>Pseudomonadota</taxon>
        <taxon>Betaproteobacteria</taxon>
        <taxon>Burkholderiales</taxon>
        <taxon>Comamonadaceae</taxon>
        <taxon>Rhodoferax</taxon>
    </lineage>
</organism>
<reference evidence="2 3" key="1">
    <citation type="submission" date="2017-01" db="EMBL/GenBank/DDBJ databases">
        <authorList>
            <person name="Mah S.A."/>
            <person name="Swanson W.J."/>
            <person name="Moy G.W."/>
            <person name="Vacquier V.D."/>
        </authorList>
    </citation>
    <scope>NUCLEOTIDE SEQUENCE [LARGE SCALE GENOMIC DNA]</scope>
    <source>
        <strain evidence="2 3">DSM 22694</strain>
    </source>
</reference>
<protein>
    <recommendedName>
        <fullName evidence="4">Twin transmembrane helix small protein</fullName>
    </recommendedName>
</protein>
<dbReference type="Pfam" id="PF11137">
    <property type="entry name" value="DUF2909"/>
    <property type="match status" value="1"/>
</dbReference>
<name>A0A1P8KDL3_9BURK</name>
<evidence type="ECO:0008006" key="4">
    <source>
        <dbReference type="Google" id="ProtNLM"/>
    </source>
</evidence>
<dbReference type="Proteomes" id="UP000186110">
    <property type="component" value="Chromosome"/>
</dbReference>
<dbReference type="InterPro" id="IPR021313">
    <property type="entry name" value="DUF2909"/>
</dbReference>
<keyword evidence="1" id="KW-0812">Transmembrane</keyword>
<evidence type="ECO:0000313" key="2">
    <source>
        <dbReference type="EMBL" id="APW44008.1"/>
    </source>
</evidence>
<dbReference type="RefSeq" id="WP_029708459.1">
    <property type="nucleotide sequence ID" value="NZ_CP019239.1"/>
</dbReference>
<dbReference type="EMBL" id="CP019239">
    <property type="protein sequence ID" value="APW44008.1"/>
    <property type="molecule type" value="Genomic_DNA"/>
</dbReference>
<dbReference type="AlphaFoldDB" id="A0A1P8KDL3"/>
<dbReference type="STRING" id="1484693.RS694_16690"/>
<evidence type="ECO:0000256" key="1">
    <source>
        <dbReference type="SAM" id="Phobius"/>
    </source>
</evidence>
<dbReference type="KEGG" id="rsb:RS694_16690"/>
<keyword evidence="1" id="KW-0472">Membrane</keyword>
<evidence type="ECO:0000313" key="3">
    <source>
        <dbReference type="Proteomes" id="UP000186110"/>
    </source>
</evidence>
<proteinExistence type="predicted"/>
<keyword evidence="3" id="KW-1185">Reference proteome</keyword>
<gene>
    <name evidence="2" type="ORF">RS694_16690</name>
</gene>
<keyword evidence="1" id="KW-1133">Transmembrane helix</keyword>
<accession>A0A1P8KDL3</accession>
<feature type="transmembrane region" description="Helical" evidence="1">
    <location>
        <begin position="44"/>
        <end position="64"/>
    </location>
</feature>
<dbReference type="eggNOG" id="ENOG5032ZWH">
    <property type="taxonomic scope" value="Bacteria"/>
</dbReference>
<sequence>MSYLVVFAFVAIIGSLAAALFFMLRGGQSSDATPDKSKRMVRALAMRVGLSIVLFVCILIAWKFGLIQPTGIPPGR</sequence>
<dbReference type="NCBIfam" id="NF033233">
    <property type="entry name" value="twin_helix"/>
    <property type="match status" value="1"/>
</dbReference>